<dbReference type="InterPro" id="IPR036259">
    <property type="entry name" value="MFS_trans_sf"/>
</dbReference>
<name>A0AAW1IWM2_POPJA</name>
<dbReference type="SUPFAM" id="SSF103473">
    <property type="entry name" value="MFS general substrate transporter"/>
    <property type="match status" value="1"/>
</dbReference>
<evidence type="ECO:0000256" key="5">
    <source>
        <dbReference type="SAM" id="Phobius"/>
    </source>
</evidence>
<keyword evidence="6" id="KW-0813">Transport</keyword>
<feature type="transmembrane region" description="Helical" evidence="5">
    <location>
        <begin position="119"/>
        <end position="139"/>
    </location>
</feature>
<accession>A0AAW1IWM2</accession>
<dbReference type="InterPro" id="IPR005829">
    <property type="entry name" value="Sugar_transporter_CS"/>
</dbReference>
<feature type="transmembrane region" description="Helical" evidence="5">
    <location>
        <begin position="94"/>
        <end position="113"/>
    </location>
</feature>
<feature type="transmembrane region" description="Helical" evidence="5">
    <location>
        <begin position="60"/>
        <end position="82"/>
    </location>
</feature>
<keyword evidence="3 5" id="KW-1133">Transmembrane helix</keyword>
<protein>
    <submittedName>
        <fullName evidence="6">Sugar transporter</fullName>
    </submittedName>
</protein>
<evidence type="ECO:0000256" key="2">
    <source>
        <dbReference type="ARBA" id="ARBA00022692"/>
    </source>
</evidence>
<dbReference type="InterPro" id="IPR050549">
    <property type="entry name" value="MFS_Trehalose_Transporter"/>
</dbReference>
<evidence type="ECO:0000313" key="6">
    <source>
        <dbReference type="EMBL" id="KAK9694546.1"/>
    </source>
</evidence>
<reference evidence="6 7" key="1">
    <citation type="journal article" date="2024" name="BMC Genomics">
        <title>De novo assembly and annotation of Popillia japonica's genome with initial clues to its potential as an invasive pest.</title>
        <authorList>
            <person name="Cucini C."/>
            <person name="Boschi S."/>
            <person name="Funari R."/>
            <person name="Cardaioli E."/>
            <person name="Iannotti N."/>
            <person name="Marturano G."/>
            <person name="Paoli F."/>
            <person name="Bruttini M."/>
            <person name="Carapelli A."/>
            <person name="Frati F."/>
            <person name="Nardi F."/>
        </authorList>
    </citation>
    <scope>NUCLEOTIDE SEQUENCE [LARGE SCALE GENOMIC DNA]</scope>
    <source>
        <strain evidence="6">DMR45628</strain>
    </source>
</reference>
<evidence type="ECO:0000313" key="7">
    <source>
        <dbReference type="Proteomes" id="UP001458880"/>
    </source>
</evidence>
<proteinExistence type="predicted"/>
<feature type="transmembrane region" description="Helical" evidence="5">
    <location>
        <begin position="203"/>
        <end position="225"/>
    </location>
</feature>
<evidence type="ECO:0000256" key="4">
    <source>
        <dbReference type="ARBA" id="ARBA00023136"/>
    </source>
</evidence>
<comment type="caution">
    <text evidence="6">The sequence shown here is derived from an EMBL/GenBank/DDBJ whole genome shotgun (WGS) entry which is preliminary data.</text>
</comment>
<comment type="subcellular location">
    <subcellularLocation>
        <location evidence="1">Membrane</location>
        <topology evidence="1">Multi-pass membrane protein</topology>
    </subcellularLocation>
</comment>
<dbReference type="Pfam" id="PF00083">
    <property type="entry name" value="Sugar_tr"/>
    <property type="match status" value="1"/>
</dbReference>
<feature type="transmembrane region" description="Helical" evidence="5">
    <location>
        <begin position="21"/>
        <end position="40"/>
    </location>
</feature>
<dbReference type="PANTHER" id="PTHR48021:SF1">
    <property type="entry name" value="GH07001P-RELATED"/>
    <property type="match status" value="1"/>
</dbReference>
<dbReference type="GO" id="GO:0022857">
    <property type="term" value="F:transmembrane transporter activity"/>
    <property type="evidence" value="ECO:0007669"/>
    <property type="project" value="InterPro"/>
</dbReference>
<dbReference type="Proteomes" id="UP001458880">
    <property type="component" value="Unassembled WGS sequence"/>
</dbReference>
<dbReference type="GO" id="GO:0016020">
    <property type="term" value="C:membrane"/>
    <property type="evidence" value="ECO:0007669"/>
    <property type="project" value="UniProtKB-SubCell"/>
</dbReference>
<keyword evidence="2 5" id="KW-0812">Transmembrane</keyword>
<keyword evidence="7" id="KW-1185">Reference proteome</keyword>
<organism evidence="6 7">
    <name type="scientific">Popillia japonica</name>
    <name type="common">Japanese beetle</name>
    <dbReference type="NCBI Taxonomy" id="7064"/>
    <lineage>
        <taxon>Eukaryota</taxon>
        <taxon>Metazoa</taxon>
        <taxon>Ecdysozoa</taxon>
        <taxon>Arthropoda</taxon>
        <taxon>Hexapoda</taxon>
        <taxon>Insecta</taxon>
        <taxon>Pterygota</taxon>
        <taxon>Neoptera</taxon>
        <taxon>Endopterygota</taxon>
        <taxon>Coleoptera</taxon>
        <taxon>Polyphaga</taxon>
        <taxon>Scarabaeiformia</taxon>
        <taxon>Scarabaeidae</taxon>
        <taxon>Rutelinae</taxon>
        <taxon>Popillia</taxon>
    </lineage>
</organism>
<dbReference type="InterPro" id="IPR005828">
    <property type="entry name" value="MFS_sugar_transport-like"/>
</dbReference>
<keyword evidence="4 5" id="KW-0472">Membrane</keyword>
<dbReference type="PROSITE" id="PS00217">
    <property type="entry name" value="SUGAR_TRANSPORT_2"/>
    <property type="match status" value="1"/>
</dbReference>
<gene>
    <name evidence="6" type="ORF">QE152_g33474</name>
</gene>
<dbReference type="EMBL" id="JASPKY010000509">
    <property type="protein sequence ID" value="KAK9694546.1"/>
    <property type="molecule type" value="Genomic_DNA"/>
</dbReference>
<dbReference type="Gene3D" id="1.20.1250.20">
    <property type="entry name" value="MFS general substrate transporter like domains"/>
    <property type="match status" value="1"/>
</dbReference>
<sequence length="244" mass="26974">MLTKENQDQLLTSGALKQPQYVAAISVCLGAVAAGTVLGWTSNINVDLELGKFNNITKQIYVAGRFFTGLASGSFCVSAPLYTTEISEADIRGGLGSFFQLFLTIGILLAYTFPLVYSIALHSILCAIIPLIFGMVFIVQPETPIHLLRNGKDHMARISLQKFRGKHYDVEAEISQMKAYIEENQKYQVSTIATMKTRAAQKAFLICFSLMFFQQLAGINAVIFYKGDKFEASGIEMKVNMLLL</sequence>
<dbReference type="PANTHER" id="PTHR48021">
    <property type="match status" value="1"/>
</dbReference>
<keyword evidence="6" id="KW-0762">Sugar transport</keyword>
<evidence type="ECO:0000256" key="1">
    <source>
        <dbReference type="ARBA" id="ARBA00004141"/>
    </source>
</evidence>
<evidence type="ECO:0000256" key="3">
    <source>
        <dbReference type="ARBA" id="ARBA00022989"/>
    </source>
</evidence>
<dbReference type="AlphaFoldDB" id="A0AAW1IWM2"/>